<accession>A0A0A0CYS2</accession>
<gene>
    <name evidence="13" type="ORF">P409_30510</name>
</gene>
<dbReference type="PANTHER" id="PTHR48078:SF6">
    <property type="entry name" value="L-THREONINE DEHYDRATASE CATABOLIC TDCB"/>
    <property type="match status" value="1"/>
</dbReference>
<feature type="domain" description="ACT" evidence="12">
    <location>
        <begin position="326"/>
        <end position="405"/>
    </location>
</feature>
<dbReference type="NCBIfam" id="NF005600">
    <property type="entry name" value="PRK07334.1"/>
    <property type="match status" value="1"/>
</dbReference>
<dbReference type="GO" id="GO:0003941">
    <property type="term" value="F:L-serine ammonia-lyase activity"/>
    <property type="evidence" value="ECO:0007669"/>
    <property type="project" value="UniProtKB-EC"/>
</dbReference>
<protein>
    <recommendedName>
        <fullName evidence="10">L-serine dehydratase</fullName>
        <ecNumber evidence="4">4.3.1.17</ecNumber>
        <ecNumber evidence="5">4.3.1.19</ecNumber>
    </recommendedName>
</protein>
<comment type="similarity">
    <text evidence="3">Belongs to the serine/threonine dehydratase family.</text>
</comment>
<evidence type="ECO:0000256" key="10">
    <source>
        <dbReference type="ARBA" id="ARBA00031418"/>
    </source>
</evidence>
<dbReference type="Pfam" id="PF00291">
    <property type="entry name" value="PALP"/>
    <property type="match status" value="1"/>
</dbReference>
<evidence type="ECO:0000313" key="13">
    <source>
        <dbReference type="EMBL" id="KGM30869.1"/>
    </source>
</evidence>
<evidence type="ECO:0000256" key="11">
    <source>
        <dbReference type="ARBA" id="ARBA00049406"/>
    </source>
</evidence>
<evidence type="ECO:0000256" key="6">
    <source>
        <dbReference type="ARBA" id="ARBA00022624"/>
    </source>
</evidence>
<dbReference type="NCBIfam" id="TIGR01127">
    <property type="entry name" value="ilvA_1Cterm"/>
    <property type="match status" value="1"/>
</dbReference>
<dbReference type="PROSITE" id="PS51671">
    <property type="entry name" value="ACT"/>
    <property type="match status" value="1"/>
</dbReference>
<evidence type="ECO:0000256" key="5">
    <source>
        <dbReference type="ARBA" id="ARBA00012096"/>
    </source>
</evidence>
<evidence type="ECO:0000256" key="4">
    <source>
        <dbReference type="ARBA" id="ARBA00012093"/>
    </source>
</evidence>
<dbReference type="PROSITE" id="PS00165">
    <property type="entry name" value="DEHYDRATASE_SER_THR"/>
    <property type="match status" value="1"/>
</dbReference>
<dbReference type="CDD" id="cd01562">
    <property type="entry name" value="Thr-dehyd"/>
    <property type="match status" value="1"/>
</dbReference>
<keyword evidence="7" id="KW-0663">Pyridoxal phosphate</keyword>
<keyword evidence="6" id="KW-0028">Amino-acid biosynthesis</keyword>
<evidence type="ECO:0000256" key="9">
    <source>
        <dbReference type="ARBA" id="ARBA00025594"/>
    </source>
</evidence>
<dbReference type="OrthoDB" id="9811476at2"/>
<dbReference type="InterPro" id="IPR000634">
    <property type="entry name" value="Ser/Thr_deHydtase_PyrdxlP-BS"/>
</dbReference>
<evidence type="ECO:0000256" key="3">
    <source>
        <dbReference type="ARBA" id="ARBA00010869"/>
    </source>
</evidence>
<dbReference type="Proteomes" id="UP000029995">
    <property type="component" value="Unassembled WGS sequence"/>
</dbReference>
<keyword evidence="8" id="KW-0456">Lyase</keyword>
<evidence type="ECO:0000256" key="7">
    <source>
        <dbReference type="ARBA" id="ARBA00022898"/>
    </source>
</evidence>
<dbReference type="EMBL" id="JANX01000668">
    <property type="protein sequence ID" value="KGM30869.1"/>
    <property type="molecule type" value="Genomic_DNA"/>
</dbReference>
<comment type="caution">
    <text evidence="13">The sequence shown here is derived from an EMBL/GenBank/DDBJ whole genome shotgun (WGS) entry which is preliminary data.</text>
</comment>
<dbReference type="GO" id="GO:0006565">
    <property type="term" value="P:L-serine catabolic process"/>
    <property type="evidence" value="ECO:0007669"/>
    <property type="project" value="TreeGrafter"/>
</dbReference>
<dbReference type="FunFam" id="3.40.50.1100:FF:000005">
    <property type="entry name" value="Threonine dehydratase catabolic"/>
    <property type="match status" value="1"/>
</dbReference>
<dbReference type="EC" id="4.3.1.19" evidence="5"/>
<dbReference type="InterPro" id="IPR002912">
    <property type="entry name" value="ACT_dom"/>
</dbReference>
<comment type="function">
    <text evidence="9">Catalyzes the anaerobic formation of alpha-ketobutyrate and ammonia from threonine in a two-step reaction. The first step involved a dehydration of threonine and a production of enamine intermediates (aminocrotonate), which tautomerizes to its imine form (iminobutyrate). Both intermediates are unstable and short-lived. The second step is the nonenzymatic hydrolysis of the enamine/imine intermediates to form 2-ketobutyrate and free ammonia. In the low water environment of the cell, the second step is accelerated by RidA. TdcB also dehydrates serine to yield pyruvate via analogous enamine/imine intermediates.</text>
</comment>
<dbReference type="EC" id="4.3.1.17" evidence="4"/>
<evidence type="ECO:0000256" key="1">
    <source>
        <dbReference type="ARBA" id="ARBA00001933"/>
    </source>
</evidence>
<dbReference type="InterPro" id="IPR001926">
    <property type="entry name" value="TrpB-like_PALP"/>
</dbReference>
<comment type="catalytic activity">
    <reaction evidence="11">
        <text>L-serine = pyruvate + NH4(+)</text>
        <dbReference type="Rhea" id="RHEA:19169"/>
        <dbReference type="ChEBI" id="CHEBI:15361"/>
        <dbReference type="ChEBI" id="CHEBI:28938"/>
        <dbReference type="ChEBI" id="CHEBI:33384"/>
        <dbReference type="EC" id="4.3.1.17"/>
    </reaction>
</comment>
<dbReference type="UniPathway" id="UPA00047">
    <property type="reaction ID" value="UER00054"/>
</dbReference>
<dbReference type="GO" id="GO:0030170">
    <property type="term" value="F:pyridoxal phosphate binding"/>
    <property type="evidence" value="ECO:0007669"/>
    <property type="project" value="InterPro"/>
</dbReference>
<dbReference type="InterPro" id="IPR036052">
    <property type="entry name" value="TrpB-like_PALP_sf"/>
</dbReference>
<organism evidence="13 14">
    <name type="scientific">Inquilinus limosus MP06</name>
    <dbReference type="NCBI Taxonomy" id="1398085"/>
    <lineage>
        <taxon>Bacteria</taxon>
        <taxon>Pseudomonadati</taxon>
        <taxon>Pseudomonadota</taxon>
        <taxon>Alphaproteobacteria</taxon>
        <taxon>Rhodospirillales</taxon>
        <taxon>Rhodospirillaceae</taxon>
        <taxon>Inquilinus</taxon>
    </lineage>
</organism>
<comment type="pathway">
    <text evidence="2">Amino-acid biosynthesis; L-isoleucine biosynthesis; 2-oxobutanoate from L-threonine: step 1/1.</text>
</comment>
<dbReference type="GO" id="GO:0004794">
    <property type="term" value="F:threonine deaminase activity"/>
    <property type="evidence" value="ECO:0007669"/>
    <property type="project" value="UniProtKB-EC"/>
</dbReference>
<dbReference type="InterPro" id="IPR044561">
    <property type="entry name" value="ACT_ThrD-II-like"/>
</dbReference>
<dbReference type="AlphaFoldDB" id="A0A0A0CYS2"/>
<evidence type="ECO:0000313" key="14">
    <source>
        <dbReference type="Proteomes" id="UP000029995"/>
    </source>
</evidence>
<dbReference type="PANTHER" id="PTHR48078">
    <property type="entry name" value="THREONINE DEHYDRATASE, MITOCHONDRIAL-RELATED"/>
    <property type="match status" value="1"/>
</dbReference>
<dbReference type="SUPFAM" id="SSF55021">
    <property type="entry name" value="ACT-like"/>
    <property type="match status" value="1"/>
</dbReference>
<proteinExistence type="inferred from homology"/>
<dbReference type="InterPro" id="IPR050147">
    <property type="entry name" value="Ser/Thr_Dehydratase"/>
</dbReference>
<evidence type="ECO:0000256" key="8">
    <source>
        <dbReference type="ARBA" id="ARBA00023239"/>
    </source>
</evidence>
<dbReference type="InterPro" id="IPR005789">
    <property type="entry name" value="Thr_deHydtase_catblc"/>
</dbReference>
<name>A0A0A0CYS2_9PROT</name>
<dbReference type="Gene3D" id="3.40.50.1100">
    <property type="match status" value="2"/>
</dbReference>
<dbReference type="SUPFAM" id="SSF53686">
    <property type="entry name" value="Tryptophan synthase beta subunit-like PLP-dependent enzymes"/>
    <property type="match status" value="1"/>
</dbReference>
<dbReference type="InterPro" id="IPR045865">
    <property type="entry name" value="ACT-like_dom_sf"/>
</dbReference>
<reference evidence="13 14" key="1">
    <citation type="submission" date="2014-01" db="EMBL/GenBank/DDBJ databases">
        <title>Genome sequence determination for a cystic fibrosis isolate, Inquilinus limosus.</title>
        <authorList>
            <person name="Pino M."/>
            <person name="Di Conza J."/>
            <person name="Gutkind G."/>
        </authorList>
    </citation>
    <scope>NUCLEOTIDE SEQUENCE [LARGE SCALE GENOMIC DNA]</scope>
    <source>
        <strain evidence="13 14">MP06</strain>
    </source>
</reference>
<evidence type="ECO:0000259" key="12">
    <source>
        <dbReference type="PROSITE" id="PS51671"/>
    </source>
</evidence>
<keyword evidence="6" id="KW-0412">Isoleucine biosynthesis</keyword>
<sequence length="405" mass="42529">MPVTIDDIHAAAAALEGQVARTPMIPAPQLSGILGCELHLKLETLQRTGSFKDRGAYNKLRSLDEAQRRRGVVAMSAGNHAQGVAYHATRLAIPSTIVMPTFTPFTKVAKTEGYGAKVVLVGQTLDDSMGHARKLVDEEGLTLIHPYDDPYIVAGQGTAGLEIMADVPDLDDLVVPIGGGGLISGVAIAARSVNPKIRITGVEAALYASMSDAVAGRTGVYGGATIAEGIAVKSPGVLTRQIIATLVDDIVTVDETMLEQGVHQLMTQQKLVAEGAGAAGIAGILAHPERFAGRKVGVVVCGGNIDPRILASILMRGLVRNGQIARLRIEIEDVPGVLSTIAGIIGATGGNIIETYHQRLFFQIPVKRADIDVVVETRDRAHVDVIIGKLMESGYPAKLLSDVGA</sequence>
<dbReference type="CDD" id="cd04886">
    <property type="entry name" value="ACT_ThrD-II-like"/>
    <property type="match status" value="1"/>
</dbReference>
<dbReference type="GO" id="GO:0006567">
    <property type="term" value="P:L-threonine catabolic process"/>
    <property type="evidence" value="ECO:0007669"/>
    <property type="project" value="InterPro"/>
</dbReference>
<evidence type="ECO:0000256" key="2">
    <source>
        <dbReference type="ARBA" id="ARBA00004810"/>
    </source>
</evidence>
<keyword evidence="6" id="KW-0100">Branched-chain amino acid biosynthesis</keyword>
<dbReference type="GO" id="GO:0009097">
    <property type="term" value="P:isoleucine biosynthetic process"/>
    <property type="evidence" value="ECO:0007669"/>
    <property type="project" value="UniProtKB-UniPathway"/>
</dbReference>
<comment type="cofactor">
    <cofactor evidence="1">
        <name>pyridoxal 5'-phosphate</name>
        <dbReference type="ChEBI" id="CHEBI:597326"/>
    </cofactor>
</comment>